<proteinExistence type="predicted"/>
<feature type="signal peptide" evidence="1">
    <location>
        <begin position="1"/>
        <end position="19"/>
    </location>
</feature>
<organism evidence="3 4">
    <name type="scientific">Colletotrichum sidae</name>
    <dbReference type="NCBI Taxonomy" id="1347389"/>
    <lineage>
        <taxon>Eukaryota</taxon>
        <taxon>Fungi</taxon>
        <taxon>Dikarya</taxon>
        <taxon>Ascomycota</taxon>
        <taxon>Pezizomycotina</taxon>
        <taxon>Sordariomycetes</taxon>
        <taxon>Hypocreomycetidae</taxon>
        <taxon>Glomerellales</taxon>
        <taxon>Glomerellaceae</taxon>
        <taxon>Colletotrichum</taxon>
        <taxon>Colletotrichum orbiculare species complex</taxon>
    </lineage>
</organism>
<protein>
    <submittedName>
        <fullName evidence="3">Beta-glucuronidase</fullName>
    </submittedName>
</protein>
<evidence type="ECO:0000256" key="1">
    <source>
        <dbReference type="SAM" id="SignalP"/>
    </source>
</evidence>
<dbReference type="InterPro" id="IPR052974">
    <property type="entry name" value="GH79_Enzymes"/>
</dbReference>
<dbReference type="Gene3D" id="3.20.20.80">
    <property type="entry name" value="Glycosidases"/>
    <property type="match status" value="1"/>
</dbReference>
<reference evidence="3 4" key="1">
    <citation type="submission" date="2018-11" db="EMBL/GenBank/DDBJ databases">
        <title>Genome sequence and assembly of Colletotrichum sidae.</title>
        <authorList>
            <person name="Gan P."/>
            <person name="Shirasu K."/>
        </authorList>
    </citation>
    <scope>NUCLEOTIDE SEQUENCE [LARGE SCALE GENOMIC DNA]</scope>
    <source>
        <strain evidence="3 4">CBS 518.97</strain>
    </source>
</reference>
<feature type="chain" id="PRO_5020828848" evidence="1">
    <location>
        <begin position="20"/>
        <end position="413"/>
    </location>
</feature>
<name>A0A4V3I1M4_9PEZI</name>
<gene>
    <name evidence="3" type="ORF">C8034_v009039</name>
</gene>
<dbReference type="AlphaFoldDB" id="A0A4V3I1M4"/>
<evidence type="ECO:0000313" key="3">
    <source>
        <dbReference type="EMBL" id="TEA10684.1"/>
    </source>
</evidence>
<dbReference type="PANTHER" id="PTHR36183">
    <property type="entry name" value="BETA-GLUCURONIDASE"/>
    <property type="match status" value="1"/>
</dbReference>
<dbReference type="InterPro" id="IPR031728">
    <property type="entry name" value="GlcAase_C"/>
</dbReference>
<dbReference type="Pfam" id="PF16862">
    <property type="entry name" value="Glyco_hydro_79C"/>
    <property type="match status" value="1"/>
</dbReference>
<comment type="caution">
    <text evidence="3">The sequence shown here is derived from an EMBL/GenBank/DDBJ whole genome shotgun (WGS) entry which is preliminary data.</text>
</comment>
<sequence>MISFASLAWLGAAAHIASAVSFTVPTSATTGALPYAPVEVAPLGLSFEFFAFPAYFHNVTATNLCLANLKALSGTWPPIRIGGTTQDRASYDANLLSEVVYSVETPVDAPKALKFGPSFFELAAMYAGNVTLSLNRGKNDINNTIAAAKAAVQSIGNLYAIELGNEPEYWAKTQPIASDAWDPAIDAASQNEWAIIVGNAIDKKDIVQAGNSNSLPPRWGAQELIASGNITAREFVRTYSHHNYPGGNVSSLMSHSNAVNNVHFPYSFFGEESMGNPYVGVYAATSFLAGARYVAALDDGKSAFAAYATFDASGAPLRMLLYNSNYHSGIGSRSVEDFIVDGISASQVRSKRVTADGAEARQDRGGNASIGQQYFHNATCSIGGTETFEVNPVWDGQATFSVAASEALLVYLQ</sequence>
<evidence type="ECO:0000259" key="2">
    <source>
        <dbReference type="Pfam" id="PF16862"/>
    </source>
</evidence>
<evidence type="ECO:0000313" key="4">
    <source>
        <dbReference type="Proteomes" id="UP000295604"/>
    </source>
</evidence>
<dbReference type="EMBL" id="QAPF01000476">
    <property type="protein sequence ID" value="TEA10684.1"/>
    <property type="molecule type" value="Genomic_DNA"/>
</dbReference>
<accession>A0A4V3I1M4</accession>
<dbReference type="PANTHER" id="PTHR36183:SF3">
    <property type="entry name" value="BETA-GLUCURONIDASE C-TERMINAL DOMAIN-CONTAINING PROTEIN"/>
    <property type="match status" value="1"/>
</dbReference>
<keyword evidence="1" id="KW-0732">Signal</keyword>
<keyword evidence="4" id="KW-1185">Reference proteome</keyword>
<dbReference type="Proteomes" id="UP000295604">
    <property type="component" value="Unassembled WGS sequence"/>
</dbReference>
<feature type="domain" description="Beta-glucuronidase C-terminal" evidence="2">
    <location>
        <begin position="306"/>
        <end position="409"/>
    </location>
</feature>